<dbReference type="PANTHER" id="PTHR43549">
    <property type="entry name" value="MULTIDRUG RESISTANCE PROTEIN YPNP-RELATED"/>
    <property type="match status" value="1"/>
</dbReference>
<feature type="transmembrane region" description="Helical" evidence="10">
    <location>
        <begin position="443"/>
        <end position="465"/>
    </location>
</feature>
<sequence>MAYRWGIPDNAQGKPVPKPPRSSTEDHKPQPQAAKFVTGTPMKHIVVMSGTGAVGLMALFLVDLLDMFFISLLGEVELAAAIGFAGTLIFFSTSASIGTSIAMGALVSRALGANQRDKARLVTVNVMIFAVMVSAALVYGMLSNLQALLAMIGAQGKVADVATDYLTILLPSAPMIAISMSAGAALRGIGDARRSMYATLIGGGVNAVLDPLLIFGFSMGVEGAAIASVFARLAVMLFSLHAIIVHHDLISRPTFSAFFSSLLPISAIALPAILTNTATPIGNAIVTSNIAQFGESFVAGYAVIGRIMPVSFALVFSLSGAIGPIIGQNFGAERWDRILRSLSDALLFVSGYCVLVSIILWSSQDWLIAAFSLQGDAASILSVFCSFIAITFIFNGAMFVANAAFNNLNRPTWSTVLNMGKATLGTIPFVWLGGKLGGAEGVLIGQAAGTIVFGIISGILVVIQVRKMAAEHEQKREEPEILEPSVPLTPFCSSRTYMGREEVIEETLAAETKS</sequence>
<evidence type="ECO:0000256" key="8">
    <source>
        <dbReference type="ARBA" id="ARBA00030855"/>
    </source>
</evidence>
<feature type="transmembrane region" description="Helical" evidence="10">
    <location>
        <begin position="78"/>
        <end position="107"/>
    </location>
</feature>
<evidence type="ECO:0000313" key="12">
    <source>
        <dbReference type="Proteomes" id="UP000241222"/>
    </source>
</evidence>
<evidence type="ECO:0000256" key="9">
    <source>
        <dbReference type="SAM" id="MobiDB-lite"/>
    </source>
</evidence>
<keyword evidence="12" id="KW-1185">Reference proteome</keyword>
<feature type="transmembrane region" description="Helical" evidence="10">
    <location>
        <begin position="413"/>
        <end position="431"/>
    </location>
</feature>
<feature type="transmembrane region" description="Helical" evidence="10">
    <location>
        <begin position="197"/>
        <end position="218"/>
    </location>
</feature>
<keyword evidence="5 10" id="KW-0812">Transmembrane</keyword>
<accession>A0A2T3IXX5</accession>
<feature type="transmembrane region" description="Helical" evidence="10">
    <location>
        <begin position="224"/>
        <end position="245"/>
    </location>
</feature>
<dbReference type="GO" id="GO:0005886">
    <property type="term" value="C:plasma membrane"/>
    <property type="evidence" value="ECO:0007669"/>
    <property type="project" value="UniProtKB-SubCell"/>
</dbReference>
<dbReference type="InterPro" id="IPR052031">
    <property type="entry name" value="Membrane_Transporter-Flippase"/>
</dbReference>
<keyword evidence="6 10" id="KW-1133">Transmembrane helix</keyword>
<feature type="region of interest" description="Disordered" evidence="9">
    <location>
        <begin position="1"/>
        <end position="31"/>
    </location>
</feature>
<dbReference type="OrthoDB" id="9806302at2"/>
<dbReference type="GO" id="GO:0042910">
    <property type="term" value="F:xenobiotic transmembrane transporter activity"/>
    <property type="evidence" value="ECO:0007669"/>
    <property type="project" value="InterPro"/>
</dbReference>
<dbReference type="Pfam" id="PF01554">
    <property type="entry name" value="MatE"/>
    <property type="match status" value="2"/>
</dbReference>
<feature type="transmembrane region" description="Helical" evidence="10">
    <location>
        <begin position="338"/>
        <end position="360"/>
    </location>
</feature>
<gene>
    <name evidence="11" type="ORF">C9I99_14410</name>
</gene>
<feature type="transmembrane region" description="Helical" evidence="10">
    <location>
        <begin position="119"/>
        <end position="142"/>
    </location>
</feature>
<evidence type="ECO:0000256" key="5">
    <source>
        <dbReference type="ARBA" id="ARBA00022692"/>
    </source>
</evidence>
<dbReference type="AlphaFoldDB" id="A0A2T3IXX5"/>
<evidence type="ECO:0000256" key="7">
    <source>
        <dbReference type="ARBA" id="ARBA00023136"/>
    </source>
</evidence>
<evidence type="ECO:0000256" key="1">
    <source>
        <dbReference type="ARBA" id="ARBA00004429"/>
    </source>
</evidence>
<evidence type="ECO:0000256" key="10">
    <source>
        <dbReference type="SAM" id="Phobius"/>
    </source>
</evidence>
<feature type="transmembrane region" description="Helical" evidence="10">
    <location>
        <begin position="298"/>
        <end position="326"/>
    </location>
</feature>
<comment type="caution">
    <text evidence="11">The sequence shown here is derived from an EMBL/GenBank/DDBJ whole genome shotgun (WGS) entry which is preliminary data.</text>
</comment>
<keyword evidence="7 10" id="KW-0472">Membrane</keyword>
<feature type="transmembrane region" description="Helical" evidence="10">
    <location>
        <begin position="380"/>
        <end position="401"/>
    </location>
</feature>
<dbReference type="PIRSF" id="PIRSF006603">
    <property type="entry name" value="DinF"/>
    <property type="match status" value="1"/>
</dbReference>
<evidence type="ECO:0000313" key="11">
    <source>
        <dbReference type="EMBL" id="PSU33373.1"/>
    </source>
</evidence>
<dbReference type="NCBIfam" id="TIGR00797">
    <property type="entry name" value="matE"/>
    <property type="match status" value="1"/>
</dbReference>
<feature type="transmembrane region" description="Helical" evidence="10">
    <location>
        <begin position="257"/>
        <end position="278"/>
    </location>
</feature>
<dbReference type="Proteomes" id="UP000241222">
    <property type="component" value="Unassembled WGS sequence"/>
</dbReference>
<evidence type="ECO:0000256" key="3">
    <source>
        <dbReference type="ARBA" id="ARBA00022448"/>
    </source>
</evidence>
<keyword evidence="3" id="KW-0813">Transport</keyword>
<keyword evidence="4" id="KW-1003">Cell membrane</keyword>
<dbReference type="GO" id="GO:0015297">
    <property type="term" value="F:antiporter activity"/>
    <property type="evidence" value="ECO:0007669"/>
    <property type="project" value="InterPro"/>
</dbReference>
<organism evidence="11 12">
    <name type="scientific">Photobacterium lutimaris</name>
    <dbReference type="NCBI Taxonomy" id="388278"/>
    <lineage>
        <taxon>Bacteria</taxon>
        <taxon>Pseudomonadati</taxon>
        <taxon>Pseudomonadota</taxon>
        <taxon>Gammaproteobacteria</taxon>
        <taxon>Vibrionales</taxon>
        <taxon>Vibrionaceae</taxon>
        <taxon>Photobacterium</taxon>
    </lineage>
</organism>
<reference evidence="11 12" key="1">
    <citation type="submission" date="2018-03" db="EMBL/GenBank/DDBJ databases">
        <title>Whole genome sequencing of Histamine producing bacteria.</title>
        <authorList>
            <person name="Butler K."/>
        </authorList>
    </citation>
    <scope>NUCLEOTIDE SEQUENCE [LARGE SCALE GENOMIC DNA]</scope>
    <source>
        <strain evidence="11 12">JCM 13586</strain>
    </source>
</reference>
<comment type="subcellular location">
    <subcellularLocation>
        <location evidence="1">Cell inner membrane</location>
        <topology evidence="1">Multi-pass membrane protein</topology>
    </subcellularLocation>
</comment>
<feature type="transmembrane region" description="Helical" evidence="10">
    <location>
        <begin position="162"/>
        <end position="185"/>
    </location>
</feature>
<protein>
    <recommendedName>
        <fullName evidence="2">Multidrug resistance protein NorM</fullName>
    </recommendedName>
    <alternativeName>
        <fullName evidence="8">Na(+)/drug antiporter</fullName>
    </alternativeName>
</protein>
<name>A0A2T3IXX5_9GAMM</name>
<dbReference type="InterPro" id="IPR002528">
    <property type="entry name" value="MATE_fam"/>
</dbReference>
<dbReference type="PANTHER" id="PTHR43549:SF2">
    <property type="entry name" value="MULTIDRUG RESISTANCE PROTEIN NORM-RELATED"/>
    <property type="match status" value="1"/>
</dbReference>
<dbReference type="EMBL" id="PYMH01000006">
    <property type="protein sequence ID" value="PSU33373.1"/>
    <property type="molecule type" value="Genomic_DNA"/>
</dbReference>
<dbReference type="InterPro" id="IPR048279">
    <property type="entry name" value="MdtK-like"/>
</dbReference>
<evidence type="ECO:0000256" key="6">
    <source>
        <dbReference type="ARBA" id="ARBA00022989"/>
    </source>
</evidence>
<evidence type="ECO:0000256" key="4">
    <source>
        <dbReference type="ARBA" id="ARBA00022475"/>
    </source>
</evidence>
<evidence type="ECO:0000256" key="2">
    <source>
        <dbReference type="ARBA" id="ARBA00013489"/>
    </source>
</evidence>
<proteinExistence type="predicted"/>
<feature type="transmembrane region" description="Helical" evidence="10">
    <location>
        <begin position="45"/>
        <end position="72"/>
    </location>
</feature>